<dbReference type="PANTHER" id="PTHR30346">
    <property type="entry name" value="TRANSCRIPTIONAL DUAL REGULATOR HCAR-RELATED"/>
    <property type="match status" value="1"/>
</dbReference>
<dbReference type="EMBL" id="CP074371">
    <property type="protein sequence ID" value="QVI19692.1"/>
    <property type="molecule type" value="Genomic_DNA"/>
</dbReference>
<dbReference type="SUPFAM" id="SSF53850">
    <property type="entry name" value="Periplasmic binding protein-like II"/>
    <property type="match status" value="1"/>
</dbReference>
<dbReference type="Gene3D" id="3.40.190.10">
    <property type="entry name" value="Periplasmic binding protein-like II"/>
    <property type="match status" value="2"/>
</dbReference>
<sequence>MDLLETRDLVYFVAVAEELHFGRAAQKVGIAQPALSRAIARLERRLGVTLLYRTSRNVELTAAGKVLLREATRALDAVAGAACRTRRAVEDAHLVLAMKAGTDAGVIDQIVCSFRSDPAAVPVEIVHSVDQRIVMLRDGRADLALLHRPNNDLTGLHALDLITETQIAVLAPDHPLASRAALSVSDLIGEPIARWPETAPGPGTDNRPLIRDTGHLTHLAATRRAVALLPASAAGQVPRSLACLPVVDAEPTTSVLAWLPETDSPALAAFLHHARDIASATNLDRTSRRTDNVATTATCCTPPIRPTRSTTA</sequence>
<evidence type="ECO:0000256" key="3">
    <source>
        <dbReference type="ARBA" id="ARBA00023125"/>
    </source>
</evidence>
<dbReference type="Proteomes" id="UP000683310">
    <property type="component" value="Chromosome"/>
</dbReference>
<gene>
    <name evidence="7" type="ORF">KHQ06_25470</name>
</gene>
<dbReference type="PRINTS" id="PR00039">
    <property type="entry name" value="HTHLYSR"/>
</dbReference>
<keyword evidence="8" id="KW-1185">Reference proteome</keyword>
<dbReference type="InterPro" id="IPR036388">
    <property type="entry name" value="WH-like_DNA-bd_sf"/>
</dbReference>
<name>A0ABX8CJX7_9NOCA</name>
<dbReference type="PANTHER" id="PTHR30346:SF0">
    <property type="entry name" value="HCA OPERON TRANSCRIPTIONAL ACTIVATOR HCAR"/>
    <property type="match status" value="1"/>
</dbReference>
<dbReference type="Pfam" id="PF03466">
    <property type="entry name" value="LysR_substrate"/>
    <property type="match status" value="1"/>
</dbReference>
<dbReference type="SUPFAM" id="SSF46785">
    <property type="entry name" value="Winged helix' DNA-binding domain"/>
    <property type="match status" value="1"/>
</dbReference>
<reference evidence="7 8" key="1">
    <citation type="submission" date="2021-04" db="EMBL/GenBank/DDBJ databases">
        <title>Nocardia tengchongensis.</title>
        <authorList>
            <person name="Zhuang k."/>
            <person name="Ran Y."/>
            <person name="Li W."/>
        </authorList>
    </citation>
    <scope>NUCLEOTIDE SEQUENCE [LARGE SCALE GENOMIC DNA]</scope>
    <source>
        <strain evidence="7 8">CFH S0057</strain>
    </source>
</reference>
<evidence type="ECO:0000259" key="6">
    <source>
        <dbReference type="PROSITE" id="PS50931"/>
    </source>
</evidence>
<comment type="similarity">
    <text evidence="1">Belongs to the LysR transcriptional regulatory family.</text>
</comment>
<dbReference type="InterPro" id="IPR005119">
    <property type="entry name" value="LysR_subst-bd"/>
</dbReference>
<keyword evidence="3" id="KW-0238">DNA-binding</keyword>
<accession>A0ABX8CJX7</accession>
<evidence type="ECO:0000256" key="2">
    <source>
        <dbReference type="ARBA" id="ARBA00023015"/>
    </source>
</evidence>
<keyword evidence="4" id="KW-0010">Activator</keyword>
<dbReference type="Gene3D" id="1.10.10.10">
    <property type="entry name" value="Winged helix-like DNA-binding domain superfamily/Winged helix DNA-binding domain"/>
    <property type="match status" value="1"/>
</dbReference>
<dbReference type="InterPro" id="IPR036390">
    <property type="entry name" value="WH_DNA-bd_sf"/>
</dbReference>
<evidence type="ECO:0000313" key="8">
    <source>
        <dbReference type="Proteomes" id="UP000683310"/>
    </source>
</evidence>
<dbReference type="PROSITE" id="PS50931">
    <property type="entry name" value="HTH_LYSR"/>
    <property type="match status" value="1"/>
</dbReference>
<proteinExistence type="inferred from homology"/>
<dbReference type="InterPro" id="IPR000847">
    <property type="entry name" value="LysR_HTH_N"/>
</dbReference>
<evidence type="ECO:0000313" key="7">
    <source>
        <dbReference type="EMBL" id="QVI19692.1"/>
    </source>
</evidence>
<keyword evidence="2" id="KW-0805">Transcription regulation</keyword>
<evidence type="ECO:0000256" key="4">
    <source>
        <dbReference type="ARBA" id="ARBA00023159"/>
    </source>
</evidence>
<protein>
    <submittedName>
        <fullName evidence="7">LysR family transcriptional regulator</fullName>
    </submittedName>
</protein>
<feature type="domain" description="HTH lysR-type" evidence="6">
    <location>
        <begin position="1"/>
        <end position="61"/>
    </location>
</feature>
<dbReference type="Pfam" id="PF00126">
    <property type="entry name" value="HTH_1"/>
    <property type="match status" value="1"/>
</dbReference>
<keyword evidence="5" id="KW-0804">Transcription</keyword>
<organism evidence="7 8">
    <name type="scientific">Nocardia tengchongensis</name>
    <dbReference type="NCBI Taxonomy" id="2055889"/>
    <lineage>
        <taxon>Bacteria</taxon>
        <taxon>Bacillati</taxon>
        <taxon>Actinomycetota</taxon>
        <taxon>Actinomycetes</taxon>
        <taxon>Mycobacteriales</taxon>
        <taxon>Nocardiaceae</taxon>
        <taxon>Nocardia</taxon>
    </lineage>
</organism>
<evidence type="ECO:0000256" key="5">
    <source>
        <dbReference type="ARBA" id="ARBA00023163"/>
    </source>
</evidence>
<evidence type="ECO:0000256" key="1">
    <source>
        <dbReference type="ARBA" id="ARBA00009437"/>
    </source>
</evidence>